<name>A0ABW0AP87_9ACTN</name>
<evidence type="ECO:0000256" key="2">
    <source>
        <dbReference type="SAM" id="MobiDB-lite"/>
    </source>
</evidence>
<dbReference type="InterPro" id="IPR003594">
    <property type="entry name" value="HATPase_dom"/>
</dbReference>
<keyword evidence="4" id="KW-0067">ATP-binding</keyword>
<dbReference type="InterPro" id="IPR036890">
    <property type="entry name" value="HATPase_C_sf"/>
</dbReference>
<dbReference type="EMBL" id="JBHSKP010000010">
    <property type="protein sequence ID" value="MFC5153524.1"/>
    <property type="molecule type" value="Genomic_DNA"/>
</dbReference>
<evidence type="ECO:0000256" key="1">
    <source>
        <dbReference type="ARBA" id="ARBA00022527"/>
    </source>
</evidence>
<proteinExistence type="predicted"/>
<dbReference type="Proteomes" id="UP001596160">
    <property type="component" value="Unassembled WGS sequence"/>
</dbReference>
<reference evidence="5" key="1">
    <citation type="journal article" date="2019" name="Int. J. Syst. Evol. Microbiol.">
        <title>The Global Catalogue of Microorganisms (GCM) 10K type strain sequencing project: providing services to taxonomists for standard genome sequencing and annotation.</title>
        <authorList>
            <consortium name="The Broad Institute Genomics Platform"/>
            <consortium name="The Broad Institute Genome Sequencing Center for Infectious Disease"/>
            <person name="Wu L."/>
            <person name="Ma J."/>
        </authorList>
    </citation>
    <scope>NUCLEOTIDE SEQUENCE [LARGE SCALE GENOMIC DNA]</scope>
    <source>
        <strain evidence="5">PCU 266</strain>
    </source>
</reference>
<dbReference type="GO" id="GO:0005524">
    <property type="term" value="F:ATP binding"/>
    <property type="evidence" value="ECO:0007669"/>
    <property type="project" value="UniProtKB-KW"/>
</dbReference>
<keyword evidence="1" id="KW-0418">Kinase</keyword>
<dbReference type="CDD" id="cd16936">
    <property type="entry name" value="HATPase_RsbW-like"/>
    <property type="match status" value="1"/>
</dbReference>
<keyword evidence="4" id="KW-0547">Nucleotide-binding</keyword>
<dbReference type="Gene3D" id="3.30.565.10">
    <property type="entry name" value="Histidine kinase-like ATPase, C-terminal domain"/>
    <property type="match status" value="1"/>
</dbReference>
<comment type="caution">
    <text evidence="4">The sequence shown here is derived from an EMBL/GenBank/DDBJ whole genome shotgun (WGS) entry which is preliminary data.</text>
</comment>
<dbReference type="PANTHER" id="PTHR35526">
    <property type="entry name" value="ANTI-SIGMA-F FACTOR RSBW-RELATED"/>
    <property type="match status" value="1"/>
</dbReference>
<dbReference type="SUPFAM" id="SSF55874">
    <property type="entry name" value="ATPase domain of HSP90 chaperone/DNA topoisomerase II/histidine kinase"/>
    <property type="match status" value="1"/>
</dbReference>
<sequence>MSTDHPARSGQQQQRQRQQRQSQTRRLPLSGTARVVSRCRDFTERALADWGWTPEGGGRAERTEDVLLLVSELVTNACLHAGGPTELVLRHTPDRLRIELSDPSPDLPRRRPRAVSQPGGHGLIVLDRLSLKWGAEPVDGGKVVWAEITPPR</sequence>
<keyword evidence="5" id="KW-1185">Reference proteome</keyword>
<keyword evidence="1" id="KW-0808">Transferase</keyword>
<feature type="domain" description="Histidine kinase/HSP90-like ATPase" evidence="3">
    <location>
        <begin position="36"/>
        <end position="146"/>
    </location>
</feature>
<evidence type="ECO:0000259" key="3">
    <source>
        <dbReference type="Pfam" id="PF13581"/>
    </source>
</evidence>
<protein>
    <submittedName>
        <fullName evidence="4">ATP-binding protein</fullName>
    </submittedName>
</protein>
<evidence type="ECO:0000313" key="5">
    <source>
        <dbReference type="Proteomes" id="UP001596160"/>
    </source>
</evidence>
<keyword evidence="1" id="KW-0723">Serine/threonine-protein kinase</keyword>
<feature type="compositionally biased region" description="Low complexity" evidence="2">
    <location>
        <begin position="8"/>
        <end position="26"/>
    </location>
</feature>
<gene>
    <name evidence="4" type="ORF">ACFPRH_17465</name>
</gene>
<accession>A0ABW0AP87</accession>
<dbReference type="RefSeq" id="WP_344479465.1">
    <property type="nucleotide sequence ID" value="NZ_BAAASB010000012.1"/>
</dbReference>
<organism evidence="4 5">
    <name type="scientific">Streptomyces amakusaensis</name>
    <dbReference type="NCBI Taxonomy" id="67271"/>
    <lineage>
        <taxon>Bacteria</taxon>
        <taxon>Bacillati</taxon>
        <taxon>Actinomycetota</taxon>
        <taxon>Actinomycetes</taxon>
        <taxon>Kitasatosporales</taxon>
        <taxon>Streptomycetaceae</taxon>
        <taxon>Streptomyces</taxon>
    </lineage>
</organism>
<feature type="region of interest" description="Disordered" evidence="2">
    <location>
        <begin position="1"/>
        <end position="32"/>
    </location>
</feature>
<dbReference type="InterPro" id="IPR050267">
    <property type="entry name" value="Anti-sigma-factor_SerPK"/>
</dbReference>
<evidence type="ECO:0000313" key="4">
    <source>
        <dbReference type="EMBL" id="MFC5153524.1"/>
    </source>
</evidence>
<dbReference type="PANTHER" id="PTHR35526:SF3">
    <property type="entry name" value="ANTI-SIGMA-F FACTOR RSBW"/>
    <property type="match status" value="1"/>
</dbReference>
<dbReference type="Pfam" id="PF13581">
    <property type="entry name" value="HATPase_c_2"/>
    <property type="match status" value="1"/>
</dbReference>